<dbReference type="Proteomes" id="UP000323380">
    <property type="component" value="Unassembled WGS sequence"/>
</dbReference>
<name>A0A5D0NIR6_9ACTN</name>
<sequence length="158" mass="17317">MAQRRVAVQPRCRQARSAEHAVTSAPLPVVDDPDTGGFWAAARRGEIAVCRCARCGELIQLPRGICHRCHSTRVEWEAVAPRARLVAWTVAEHQVHPAFPVPYTVVLVELRDVPRVRLAGYLPGRPALVADMAMRAVFRDGAPGVSLVDWVPEAADTI</sequence>
<dbReference type="Gene3D" id="6.10.30.10">
    <property type="match status" value="1"/>
</dbReference>
<evidence type="ECO:0000259" key="2">
    <source>
        <dbReference type="Pfam" id="PF12172"/>
    </source>
</evidence>
<proteinExistence type="predicted"/>
<evidence type="ECO:0000313" key="4">
    <source>
        <dbReference type="Proteomes" id="UP000323380"/>
    </source>
</evidence>
<organism evidence="3 4">
    <name type="scientific">Actinomadura chibensis</name>
    <dbReference type="NCBI Taxonomy" id="392828"/>
    <lineage>
        <taxon>Bacteria</taxon>
        <taxon>Bacillati</taxon>
        <taxon>Actinomycetota</taxon>
        <taxon>Actinomycetes</taxon>
        <taxon>Streptosporangiales</taxon>
        <taxon>Thermomonosporaceae</taxon>
        <taxon>Actinomadura</taxon>
    </lineage>
</organism>
<dbReference type="SUPFAM" id="SSF50249">
    <property type="entry name" value="Nucleic acid-binding proteins"/>
    <property type="match status" value="1"/>
</dbReference>
<dbReference type="PANTHER" id="PTHR34075">
    <property type="entry name" value="BLR3430 PROTEIN"/>
    <property type="match status" value="1"/>
</dbReference>
<keyword evidence="4" id="KW-1185">Reference proteome</keyword>
<dbReference type="InterPro" id="IPR052513">
    <property type="entry name" value="Thioester_dehydratase-like"/>
</dbReference>
<evidence type="ECO:0000259" key="1">
    <source>
        <dbReference type="Pfam" id="PF01796"/>
    </source>
</evidence>
<reference evidence="3 4" key="1">
    <citation type="submission" date="2019-08" db="EMBL/GenBank/DDBJ databases">
        <title>Actinomadura sp. nov. CYP1-5 isolated from mountain soil.</title>
        <authorList>
            <person name="Songsumanus A."/>
            <person name="Kuncharoen N."/>
            <person name="Kudo T."/>
            <person name="Yuki M."/>
            <person name="Igarashi Y."/>
            <person name="Tanasupawat S."/>
        </authorList>
    </citation>
    <scope>NUCLEOTIDE SEQUENCE [LARGE SCALE GENOMIC DNA]</scope>
    <source>
        <strain evidence="3 4">JCM 14158</strain>
    </source>
</reference>
<dbReference type="PANTHER" id="PTHR34075:SF5">
    <property type="entry name" value="BLR3430 PROTEIN"/>
    <property type="match status" value="1"/>
</dbReference>
<dbReference type="InterPro" id="IPR012340">
    <property type="entry name" value="NA-bd_OB-fold"/>
</dbReference>
<gene>
    <name evidence="3" type="ORF">FXF69_25505</name>
</gene>
<dbReference type="Pfam" id="PF12172">
    <property type="entry name" value="zf-ChsH2"/>
    <property type="match status" value="1"/>
</dbReference>
<dbReference type="Pfam" id="PF01796">
    <property type="entry name" value="OB_ChsH2_C"/>
    <property type="match status" value="1"/>
</dbReference>
<feature type="domain" description="ChsH2 rubredoxin-like zinc ribbon" evidence="2">
    <location>
        <begin position="39"/>
        <end position="75"/>
    </location>
</feature>
<feature type="domain" description="ChsH2 C-terminal OB-fold" evidence="1">
    <location>
        <begin position="76"/>
        <end position="139"/>
    </location>
</feature>
<dbReference type="InterPro" id="IPR022002">
    <property type="entry name" value="ChsH2_Znr"/>
</dbReference>
<accession>A0A5D0NIR6</accession>
<evidence type="ECO:0000313" key="3">
    <source>
        <dbReference type="EMBL" id="TYB44293.1"/>
    </source>
</evidence>
<evidence type="ECO:0008006" key="5">
    <source>
        <dbReference type="Google" id="ProtNLM"/>
    </source>
</evidence>
<dbReference type="AlphaFoldDB" id="A0A5D0NIR6"/>
<comment type="caution">
    <text evidence="3">The sequence shown here is derived from an EMBL/GenBank/DDBJ whole genome shotgun (WGS) entry which is preliminary data.</text>
</comment>
<protein>
    <recommendedName>
        <fullName evidence="5">DNA-binding protein</fullName>
    </recommendedName>
</protein>
<dbReference type="EMBL" id="VSFG01000005">
    <property type="protein sequence ID" value="TYB44293.1"/>
    <property type="molecule type" value="Genomic_DNA"/>
</dbReference>
<dbReference type="STRING" id="1220554.GCA_001552135_06285"/>
<dbReference type="InterPro" id="IPR002878">
    <property type="entry name" value="ChsH2_C"/>
</dbReference>